<evidence type="ECO:0000256" key="1">
    <source>
        <dbReference type="SAM" id="Coils"/>
    </source>
</evidence>
<accession>A0ABS3JF69</accession>
<sequence>MTPAEILAFAERMTNFFERCSGAIGLNNGTQTNHYDNRELIHELEKSKLEIEKLRLEADKLRVEREKAELEVRYWREKQG</sequence>
<reference evidence="2 3" key="1">
    <citation type="submission" date="2021-03" db="EMBL/GenBank/DDBJ databases">
        <title>Fibrella sp. HMF5405 genome sequencing and assembly.</title>
        <authorList>
            <person name="Kang H."/>
            <person name="Kim H."/>
            <person name="Bae S."/>
            <person name="Joh K."/>
        </authorList>
    </citation>
    <scope>NUCLEOTIDE SEQUENCE [LARGE SCALE GENOMIC DNA]</scope>
    <source>
        <strain evidence="2 3">HMF5405</strain>
    </source>
</reference>
<keyword evidence="3" id="KW-1185">Reference proteome</keyword>
<gene>
    <name evidence="2" type="ORF">J2I46_05805</name>
</gene>
<dbReference type="EMBL" id="JAFMYW010000001">
    <property type="protein sequence ID" value="MBO0948088.1"/>
    <property type="molecule type" value="Genomic_DNA"/>
</dbReference>
<organism evidence="2 3">
    <name type="scientific">Fibrella forsythiae</name>
    <dbReference type="NCBI Taxonomy" id="2817061"/>
    <lineage>
        <taxon>Bacteria</taxon>
        <taxon>Pseudomonadati</taxon>
        <taxon>Bacteroidota</taxon>
        <taxon>Cytophagia</taxon>
        <taxon>Cytophagales</taxon>
        <taxon>Spirosomataceae</taxon>
        <taxon>Fibrella</taxon>
    </lineage>
</organism>
<protein>
    <submittedName>
        <fullName evidence="2">Uncharacterized protein</fullName>
    </submittedName>
</protein>
<proteinExistence type="predicted"/>
<name>A0ABS3JF69_9BACT</name>
<dbReference type="Proteomes" id="UP000664628">
    <property type="component" value="Unassembled WGS sequence"/>
</dbReference>
<evidence type="ECO:0000313" key="2">
    <source>
        <dbReference type="EMBL" id="MBO0948088.1"/>
    </source>
</evidence>
<comment type="caution">
    <text evidence="2">The sequence shown here is derived from an EMBL/GenBank/DDBJ whole genome shotgun (WGS) entry which is preliminary data.</text>
</comment>
<dbReference type="RefSeq" id="WP_207328004.1">
    <property type="nucleotide sequence ID" value="NZ_JAFMYW010000001.1"/>
</dbReference>
<evidence type="ECO:0000313" key="3">
    <source>
        <dbReference type="Proteomes" id="UP000664628"/>
    </source>
</evidence>
<keyword evidence="1" id="KW-0175">Coiled coil</keyword>
<feature type="coiled-coil region" evidence="1">
    <location>
        <begin position="37"/>
        <end position="78"/>
    </location>
</feature>